<feature type="compositionally biased region" description="Polar residues" evidence="1">
    <location>
        <begin position="12"/>
        <end position="22"/>
    </location>
</feature>
<evidence type="ECO:0000313" key="2">
    <source>
        <dbReference type="EMBL" id="KAL3100339.1"/>
    </source>
</evidence>
<dbReference type="Proteomes" id="UP001620626">
    <property type="component" value="Unassembled WGS sequence"/>
</dbReference>
<dbReference type="EMBL" id="JBICBT010000790">
    <property type="protein sequence ID" value="KAL3100339.1"/>
    <property type="molecule type" value="Genomic_DNA"/>
</dbReference>
<feature type="compositionally biased region" description="Basic and acidic residues" evidence="1">
    <location>
        <begin position="148"/>
        <end position="160"/>
    </location>
</feature>
<accession>A0ABD2KC61</accession>
<feature type="region of interest" description="Disordered" evidence="1">
    <location>
        <begin position="138"/>
        <end position="186"/>
    </location>
</feature>
<dbReference type="AlphaFoldDB" id="A0ABD2KC61"/>
<protein>
    <submittedName>
        <fullName evidence="2">Uncharacterized protein</fullName>
    </submittedName>
</protein>
<reference evidence="2 3" key="1">
    <citation type="submission" date="2024-10" db="EMBL/GenBank/DDBJ databases">
        <authorList>
            <person name="Kim D."/>
        </authorList>
    </citation>
    <scope>NUCLEOTIDE SEQUENCE [LARGE SCALE GENOMIC DNA]</scope>
    <source>
        <strain evidence="2">BH-2024</strain>
    </source>
</reference>
<gene>
    <name evidence="2" type="ORF">niasHT_029043</name>
</gene>
<evidence type="ECO:0000256" key="1">
    <source>
        <dbReference type="SAM" id="MobiDB-lite"/>
    </source>
</evidence>
<comment type="caution">
    <text evidence="2">The sequence shown here is derived from an EMBL/GenBank/DDBJ whole genome shotgun (WGS) entry which is preliminary data.</text>
</comment>
<evidence type="ECO:0000313" key="3">
    <source>
        <dbReference type="Proteomes" id="UP001620626"/>
    </source>
</evidence>
<sequence length="186" mass="20202">MHLSAAPVQPATYDTTTNKHSTPPLKFSSSFFENPTKIESDRIMEISSSVVFGPPILPQFPVNFADDDGDDDFEVDVVFGVEVGGLSLHPSSLKLLVSVKGRRDRCTFTHSLTSHPSFQSPPSLDLGEVALCFEEKEPRGCGDGGTNQHDEGHDDGEICGRRGARNQRGKWGTNEHNGVQLTHLGA</sequence>
<feature type="region of interest" description="Disordered" evidence="1">
    <location>
        <begin position="1"/>
        <end position="22"/>
    </location>
</feature>
<name>A0ABD2KC61_9BILA</name>
<organism evidence="2 3">
    <name type="scientific">Heterodera trifolii</name>
    <dbReference type="NCBI Taxonomy" id="157864"/>
    <lineage>
        <taxon>Eukaryota</taxon>
        <taxon>Metazoa</taxon>
        <taxon>Ecdysozoa</taxon>
        <taxon>Nematoda</taxon>
        <taxon>Chromadorea</taxon>
        <taxon>Rhabditida</taxon>
        <taxon>Tylenchina</taxon>
        <taxon>Tylenchomorpha</taxon>
        <taxon>Tylenchoidea</taxon>
        <taxon>Heteroderidae</taxon>
        <taxon>Heteroderinae</taxon>
        <taxon>Heterodera</taxon>
    </lineage>
</organism>
<keyword evidence="3" id="KW-1185">Reference proteome</keyword>
<proteinExistence type="predicted"/>